<dbReference type="OMA" id="YYFEAVF"/>
<evidence type="ECO:0000313" key="1">
    <source>
        <dbReference type="Proteomes" id="UP001652626"/>
    </source>
</evidence>
<organism evidence="1 2">
    <name type="scientific">Vanessa tameamea</name>
    <name type="common">Kamehameha butterfly</name>
    <dbReference type="NCBI Taxonomy" id="334116"/>
    <lineage>
        <taxon>Eukaryota</taxon>
        <taxon>Metazoa</taxon>
        <taxon>Ecdysozoa</taxon>
        <taxon>Arthropoda</taxon>
        <taxon>Hexapoda</taxon>
        <taxon>Insecta</taxon>
        <taxon>Pterygota</taxon>
        <taxon>Neoptera</taxon>
        <taxon>Endopterygota</taxon>
        <taxon>Lepidoptera</taxon>
        <taxon>Glossata</taxon>
        <taxon>Ditrysia</taxon>
        <taxon>Papilionoidea</taxon>
        <taxon>Nymphalidae</taxon>
        <taxon>Nymphalinae</taxon>
        <taxon>Vanessa</taxon>
    </lineage>
</organism>
<dbReference type="Pfam" id="PF14469">
    <property type="entry name" value="AKAP28"/>
    <property type="match status" value="1"/>
</dbReference>
<dbReference type="InterPro" id="IPR025663">
    <property type="entry name" value="AKAP_28"/>
</dbReference>
<keyword evidence="1" id="KW-1185">Reference proteome</keyword>
<name>A0A8B8I7Z8_VANTA</name>
<dbReference type="GeneID" id="113398609"/>
<dbReference type="PANTHER" id="PTHR35075:SF1">
    <property type="entry name" value="A-KINASE ANCHOR PROTEIN 14"/>
    <property type="match status" value="1"/>
</dbReference>
<dbReference type="RefSeq" id="XP_026493213.2">
    <property type="nucleotide sequence ID" value="XM_026637428.2"/>
</dbReference>
<sequence>MNIPEIKPYEELAIDTLVSVMNRAKETLGERQTLKQLANSREVMTPPVKVHLTTLKCPLVITSEQLLKHTIEKKWRLTETFMYQLTYKGSSKDDCSQYYYFEAVFSQPTAAYPIPQATASVFFRVEDKHIEPLEGRGVPGMTFRIEGHRVDHDVRFETLIADWILAVIKMKIKFFQRIEQLRLF</sequence>
<reference evidence="2" key="1">
    <citation type="submission" date="2025-08" db="UniProtKB">
        <authorList>
            <consortium name="RefSeq"/>
        </authorList>
    </citation>
    <scope>IDENTIFICATION</scope>
    <source>
        <tissue evidence="2">Whole body</tissue>
    </source>
</reference>
<dbReference type="GO" id="GO:0005952">
    <property type="term" value="C:cAMP-dependent protein kinase complex"/>
    <property type="evidence" value="ECO:0007669"/>
    <property type="project" value="TreeGrafter"/>
</dbReference>
<dbReference type="AlphaFoldDB" id="A0A8B8I7Z8"/>
<accession>A0A8B8I7Z8</accession>
<proteinExistence type="predicted"/>
<dbReference type="InterPro" id="IPR053084">
    <property type="entry name" value="AKAP"/>
</dbReference>
<protein>
    <submittedName>
        <fullName evidence="2">Uncharacterized protein LOC113398609</fullName>
    </submittedName>
</protein>
<gene>
    <name evidence="2" type="primary">LOC113398609</name>
</gene>
<dbReference type="Proteomes" id="UP001652626">
    <property type="component" value="Chromosome 18"/>
</dbReference>
<dbReference type="GO" id="GO:0034237">
    <property type="term" value="F:protein kinase A regulatory subunit binding"/>
    <property type="evidence" value="ECO:0007669"/>
    <property type="project" value="TreeGrafter"/>
</dbReference>
<evidence type="ECO:0000313" key="2">
    <source>
        <dbReference type="RefSeq" id="XP_026493213.2"/>
    </source>
</evidence>
<dbReference type="PANTHER" id="PTHR35075">
    <property type="entry name" value="A-KINASE ANCHOR PROTEIN 14"/>
    <property type="match status" value="1"/>
</dbReference>
<dbReference type="OrthoDB" id="2148342at2759"/>